<dbReference type="Gramene" id="Bra013871.1">
    <property type="protein sequence ID" value="Bra013871.1-P"/>
    <property type="gene ID" value="Bra013871"/>
</dbReference>
<dbReference type="InterPro" id="IPR007811">
    <property type="entry name" value="RPC4"/>
</dbReference>
<dbReference type="GO" id="GO:0042797">
    <property type="term" value="P:tRNA transcription by RNA polymerase III"/>
    <property type="evidence" value="ECO:0000318"/>
    <property type="project" value="GO_Central"/>
</dbReference>
<dbReference type="HOGENOM" id="CLU_588451_0_0_1"/>
<protein>
    <recommendedName>
        <fullName evidence="4">DNA-directed RNA polymerase III subunit RPC4</fullName>
    </recommendedName>
</protein>
<dbReference type="STRING" id="51351.M4DBL1"/>
<dbReference type="FunCoup" id="M4DBL1">
    <property type="interactions" value="96"/>
</dbReference>
<organism evidence="2 3">
    <name type="scientific">Brassica campestris</name>
    <name type="common">Field mustard</name>
    <dbReference type="NCBI Taxonomy" id="3711"/>
    <lineage>
        <taxon>Eukaryota</taxon>
        <taxon>Viridiplantae</taxon>
        <taxon>Streptophyta</taxon>
        <taxon>Embryophyta</taxon>
        <taxon>Tracheophyta</taxon>
        <taxon>Spermatophyta</taxon>
        <taxon>Magnoliopsida</taxon>
        <taxon>eudicotyledons</taxon>
        <taxon>Gunneridae</taxon>
        <taxon>Pentapetalae</taxon>
        <taxon>rosids</taxon>
        <taxon>malvids</taxon>
        <taxon>Brassicales</taxon>
        <taxon>Brassicaceae</taxon>
        <taxon>Brassiceae</taxon>
        <taxon>Brassica</taxon>
    </lineage>
</organism>
<dbReference type="InParanoid" id="M4DBL1"/>
<dbReference type="PANTHER" id="PTHR13408">
    <property type="entry name" value="DNA-DIRECTED RNA POLYMERASE III"/>
    <property type="match status" value="1"/>
</dbReference>
<dbReference type="eggNOG" id="KOG3122">
    <property type="taxonomic scope" value="Eukaryota"/>
</dbReference>
<keyword evidence="3" id="KW-1185">Reference proteome</keyword>
<dbReference type="GO" id="GO:0005666">
    <property type="term" value="C:RNA polymerase III complex"/>
    <property type="evidence" value="ECO:0000318"/>
    <property type="project" value="GO_Central"/>
</dbReference>
<dbReference type="Proteomes" id="UP000011750">
    <property type="component" value="Chromosome A01"/>
</dbReference>
<dbReference type="Pfam" id="PF04484">
    <property type="entry name" value="QWRF"/>
    <property type="match status" value="1"/>
</dbReference>
<reference evidence="2" key="3">
    <citation type="submission" date="2023-03" db="UniProtKB">
        <authorList>
            <consortium name="EnsemblPlants"/>
        </authorList>
    </citation>
    <scope>IDENTIFICATION</scope>
    <source>
        <strain evidence="2">cv. Chiifu-401-42</strain>
    </source>
</reference>
<reference evidence="2 3" key="1">
    <citation type="journal article" date="2011" name="Nat. Genet.">
        <title>The genome of the mesopolyploid crop species Brassica rapa.</title>
        <authorList>
            <consortium name="Brassica rapa Genome Sequencing Project Consortium"/>
            <person name="Wang X."/>
            <person name="Wang H."/>
            <person name="Wang J."/>
            <person name="Sun R."/>
            <person name="Wu J."/>
            <person name="Liu S."/>
            <person name="Bai Y."/>
            <person name="Mun J.H."/>
            <person name="Bancroft I."/>
            <person name="Cheng F."/>
            <person name="Huang S."/>
            <person name="Li X."/>
            <person name="Hua W."/>
            <person name="Wang J."/>
            <person name="Wang X."/>
            <person name="Freeling M."/>
            <person name="Pires J.C."/>
            <person name="Paterson A.H."/>
            <person name="Chalhoub B."/>
            <person name="Wang B."/>
            <person name="Hayward A."/>
            <person name="Sharpe A.G."/>
            <person name="Park B.S."/>
            <person name="Weisshaar B."/>
            <person name="Liu B."/>
            <person name="Li B."/>
            <person name="Liu B."/>
            <person name="Tong C."/>
            <person name="Song C."/>
            <person name="Duran C."/>
            <person name="Peng C."/>
            <person name="Geng C."/>
            <person name="Koh C."/>
            <person name="Lin C."/>
            <person name="Edwards D."/>
            <person name="Mu D."/>
            <person name="Shen D."/>
            <person name="Soumpourou E."/>
            <person name="Li F."/>
            <person name="Fraser F."/>
            <person name="Conant G."/>
            <person name="Lassalle G."/>
            <person name="King G.J."/>
            <person name="Bonnema G."/>
            <person name="Tang H."/>
            <person name="Wang H."/>
            <person name="Belcram H."/>
            <person name="Zhou H."/>
            <person name="Hirakawa H."/>
            <person name="Abe H."/>
            <person name="Guo H."/>
            <person name="Wang H."/>
            <person name="Jin H."/>
            <person name="Parkin I.A."/>
            <person name="Batley J."/>
            <person name="Kim J.S."/>
            <person name="Just J."/>
            <person name="Li J."/>
            <person name="Xu J."/>
            <person name="Deng J."/>
            <person name="Kim J.A."/>
            <person name="Li J."/>
            <person name="Yu J."/>
            <person name="Meng J."/>
            <person name="Wang J."/>
            <person name="Min J."/>
            <person name="Poulain J."/>
            <person name="Wang J."/>
            <person name="Hatakeyama K."/>
            <person name="Wu K."/>
            <person name="Wang L."/>
            <person name="Fang L."/>
            <person name="Trick M."/>
            <person name="Links M.G."/>
            <person name="Zhao M."/>
            <person name="Jin M."/>
            <person name="Ramchiary N."/>
            <person name="Drou N."/>
            <person name="Berkman P.J."/>
            <person name="Cai Q."/>
            <person name="Huang Q."/>
            <person name="Li R."/>
            <person name="Tabata S."/>
            <person name="Cheng S."/>
            <person name="Zhang S."/>
            <person name="Zhang S."/>
            <person name="Huang S."/>
            <person name="Sato S."/>
            <person name="Sun S."/>
            <person name="Kwon S.J."/>
            <person name="Choi S.R."/>
            <person name="Lee T.H."/>
            <person name="Fan W."/>
            <person name="Zhao X."/>
            <person name="Tan X."/>
            <person name="Xu X."/>
            <person name="Wang Y."/>
            <person name="Qiu Y."/>
            <person name="Yin Y."/>
            <person name="Li Y."/>
            <person name="Du Y."/>
            <person name="Liao Y."/>
            <person name="Lim Y."/>
            <person name="Narusaka Y."/>
            <person name="Wang Y."/>
            <person name="Wang Z."/>
            <person name="Li Z."/>
            <person name="Wang Z."/>
            <person name="Xiong Z."/>
            <person name="Zhang Z."/>
        </authorList>
    </citation>
    <scope>NUCLEOTIDE SEQUENCE [LARGE SCALE GENOMIC DNA]</scope>
    <source>
        <strain evidence="2 3">cv. Chiifu-401-42</strain>
    </source>
</reference>
<evidence type="ECO:0000313" key="2">
    <source>
        <dbReference type="EnsemblPlants" id="Bra013871.1-P"/>
    </source>
</evidence>
<feature type="compositionally biased region" description="Basic and acidic residues" evidence="1">
    <location>
        <begin position="10"/>
        <end position="34"/>
    </location>
</feature>
<name>M4DBL1_BRACM</name>
<dbReference type="Pfam" id="PF05132">
    <property type="entry name" value="RNA_pol_Rpc4"/>
    <property type="match status" value="1"/>
</dbReference>
<dbReference type="AlphaFoldDB" id="M4DBL1"/>
<reference evidence="2 3" key="2">
    <citation type="journal article" date="2018" name="Hortic Res">
        <title>Improved Brassica rapa reference genome by single-molecule sequencing and chromosome conformation capture technologies.</title>
        <authorList>
            <person name="Zhang L."/>
            <person name="Cai X."/>
            <person name="Wu J."/>
            <person name="Liu M."/>
            <person name="Grob S."/>
            <person name="Cheng F."/>
            <person name="Liang J."/>
            <person name="Cai C."/>
            <person name="Liu Z."/>
            <person name="Liu B."/>
            <person name="Wang F."/>
            <person name="Li S."/>
            <person name="Liu F."/>
            <person name="Li X."/>
            <person name="Cheng L."/>
            <person name="Yang W."/>
            <person name="Li M.H."/>
            <person name="Grossniklaus U."/>
            <person name="Zheng H."/>
            <person name="Wang X."/>
        </authorList>
    </citation>
    <scope>NUCLEOTIDE SEQUENCE [LARGE SCALE GENOMIC DNA]</scope>
    <source>
        <strain evidence="2 3">cv. Chiifu-401-42</strain>
    </source>
</reference>
<evidence type="ECO:0000256" key="1">
    <source>
        <dbReference type="SAM" id="MobiDB-lite"/>
    </source>
</evidence>
<dbReference type="PANTHER" id="PTHR13408:SF7">
    <property type="entry name" value="DNA-DIRECTED RNA POLYMERASE III SUBUNIT RPC4"/>
    <property type="match status" value="1"/>
</dbReference>
<evidence type="ECO:0008006" key="4">
    <source>
        <dbReference type="Google" id="ProtNLM"/>
    </source>
</evidence>
<dbReference type="EnsemblPlants" id="Bra013871.1">
    <property type="protein sequence ID" value="Bra013871.1-P"/>
    <property type="gene ID" value="Bra013871"/>
</dbReference>
<feature type="region of interest" description="Disordered" evidence="1">
    <location>
        <begin position="238"/>
        <end position="257"/>
    </location>
</feature>
<proteinExistence type="predicted"/>
<sequence length="465" mass="51184">MIPARNSASRSHEVNNGRRREAFSRYLEQRERGSPRNYNTSSKGAKPGASSPSAWALSPGRVSTMKTSSSSSAPSTSMCHTPPESPVSKAKMRSGGGGAVAGVLKIYKMRKYVVENLIEVQRLRQEIKLRQVLSLQMPLLNEWSKLEAKNCEALSKLTRKLQALSARSPLLHGATVDVVSIHEEMVRAIEVMDEIEDFVIKFLPRIGKRRPKTEPKASSVEVAFQPNFSSLAIKSFGVPKEDDDKQSSDVNPSSSATTVSSAAILPVVSSPPARKDVEEIHTCVTRIEQDYIEPWDQNSYYPTVLPLRKPNSGDPELLDQEEFGNVAKHLHYDENSINSAEELGLTSGPHCKKQMLFFKVPDSLPVTKQPTAKRSVSERSSPFEGLPEGFMGKMLVYKSGTVKLKLGDVLYDVSPGPNTVFHNDVAAINGKERNCCRIGSSAKFATVTPDVESLLNSEPDMQINK</sequence>
<feature type="region of interest" description="Disordered" evidence="1">
    <location>
        <begin position="1"/>
        <end position="96"/>
    </location>
</feature>
<feature type="compositionally biased region" description="Low complexity" evidence="1">
    <location>
        <begin position="63"/>
        <end position="77"/>
    </location>
</feature>
<dbReference type="GO" id="GO:0003677">
    <property type="term" value="F:DNA binding"/>
    <property type="evidence" value="ECO:0007669"/>
    <property type="project" value="InterPro"/>
</dbReference>
<accession>M4DBL1</accession>
<evidence type="ECO:0000313" key="3">
    <source>
        <dbReference type="Proteomes" id="UP000011750"/>
    </source>
</evidence>
<dbReference type="InterPro" id="IPR007573">
    <property type="entry name" value="QWRF"/>
</dbReference>